<keyword evidence="4" id="KW-0418">Kinase</keyword>
<dbReference type="InterPro" id="IPR050736">
    <property type="entry name" value="Sensor_HK_Regulatory"/>
</dbReference>
<name>A0ABV8IFT8_9ACTN</name>
<dbReference type="PROSITE" id="PS50109">
    <property type="entry name" value="HIS_KIN"/>
    <property type="match status" value="1"/>
</dbReference>
<dbReference type="PANTHER" id="PTHR43711:SF1">
    <property type="entry name" value="HISTIDINE KINASE 1"/>
    <property type="match status" value="1"/>
</dbReference>
<dbReference type="EMBL" id="JBHSBM010000059">
    <property type="protein sequence ID" value="MFC4062750.1"/>
    <property type="molecule type" value="Genomic_DNA"/>
</dbReference>
<dbReference type="GO" id="GO:0005524">
    <property type="term" value="F:ATP binding"/>
    <property type="evidence" value="ECO:0007669"/>
    <property type="project" value="UniProtKB-KW"/>
</dbReference>
<proteinExistence type="predicted"/>
<gene>
    <name evidence="8" type="ORF">ACFOWE_31035</name>
</gene>
<reference evidence="9" key="1">
    <citation type="journal article" date="2019" name="Int. J. Syst. Evol. Microbiol.">
        <title>The Global Catalogue of Microorganisms (GCM) 10K type strain sequencing project: providing services to taxonomists for standard genome sequencing and annotation.</title>
        <authorList>
            <consortium name="The Broad Institute Genomics Platform"/>
            <consortium name="The Broad Institute Genome Sequencing Center for Infectious Disease"/>
            <person name="Wu L."/>
            <person name="Ma J."/>
        </authorList>
    </citation>
    <scope>NUCLEOTIDE SEQUENCE [LARGE SCALE GENOMIC DNA]</scope>
    <source>
        <strain evidence="9">TBRC 4489</strain>
    </source>
</reference>
<feature type="domain" description="Histidine kinase" evidence="7">
    <location>
        <begin position="19"/>
        <end position="134"/>
    </location>
</feature>
<dbReference type="PRINTS" id="PR00344">
    <property type="entry name" value="BCTRLSENSOR"/>
</dbReference>
<dbReference type="SUPFAM" id="SSF55874">
    <property type="entry name" value="ATPase domain of HSP90 chaperone/DNA topoisomerase II/histidine kinase"/>
    <property type="match status" value="1"/>
</dbReference>
<comment type="caution">
    <text evidence="8">The sequence shown here is derived from an EMBL/GenBank/DDBJ whole genome shotgun (WGS) entry which is preliminary data.</text>
</comment>
<dbReference type="SMART" id="SM00387">
    <property type="entry name" value="HATPase_c"/>
    <property type="match status" value="1"/>
</dbReference>
<evidence type="ECO:0000256" key="1">
    <source>
        <dbReference type="ARBA" id="ARBA00000085"/>
    </source>
</evidence>
<evidence type="ECO:0000256" key="4">
    <source>
        <dbReference type="ARBA" id="ARBA00022777"/>
    </source>
</evidence>
<evidence type="ECO:0000259" key="7">
    <source>
        <dbReference type="PROSITE" id="PS50109"/>
    </source>
</evidence>
<keyword evidence="8" id="KW-0547">Nucleotide-binding</keyword>
<sequence length="163" mass="16853">PHDGTGQAPVFDIGELDAVRADRALLRQLLDNLIGNAVKCTAPGQRPHITVISTRERPGWVRVEVADRGIGIPPGQHRAIFENFRRAHTGGPYTGSGLGPAICKRIVERHGGTIGAEDNPGGGARFVFTLPAADAPGTAGVPESPDKADGAAGENGTPGNARS</sequence>
<evidence type="ECO:0000313" key="8">
    <source>
        <dbReference type="EMBL" id="MFC4062750.1"/>
    </source>
</evidence>
<evidence type="ECO:0000256" key="6">
    <source>
        <dbReference type="SAM" id="MobiDB-lite"/>
    </source>
</evidence>
<dbReference type="Proteomes" id="UP001595850">
    <property type="component" value="Unassembled WGS sequence"/>
</dbReference>
<comment type="catalytic activity">
    <reaction evidence="1">
        <text>ATP + protein L-histidine = ADP + protein N-phospho-L-histidine.</text>
        <dbReference type="EC" id="2.7.13.3"/>
    </reaction>
</comment>
<protein>
    <recommendedName>
        <fullName evidence="2">histidine kinase</fullName>
        <ecNumber evidence="2">2.7.13.3</ecNumber>
    </recommendedName>
</protein>
<evidence type="ECO:0000256" key="5">
    <source>
        <dbReference type="ARBA" id="ARBA00023012"/>
    </source>
</evidence>
<dbReference type="InterPro" id="IPR003594">
    <property type="entry name" value="HATPase_dom"/>
</dbReference>
<organism evidence="8 9">
    <name type="scientific">Planomonospora corallina</name>
    <dbReference type="NCBI Taxonomy" id="1806052"/>
    <lineage>
        <taxon>Bacteria</taxon>
        <taxon>Bacillati</taxon>
        <taxon>Actinomycetota</taxon>
        <taxon>Actinomycetes</taxon>
        <taxon>Streptosporangiales</taxon>
        <taxon>Streptosporangiaceae</taxon>
        <taxon>Planomonospora</taxon>
    </lineage>
</organism>
<dbReference type="InterPro" id="IPR005467">
    <property type="entry name" value="His_kinase_dom"/>
</dbReference>
<keyword evidence="5" id="KW-0902">Two-component regulatory system</keyword>
<dbReference type="RefSeq" id="WP_377294148.1">
    <property type="nucleotide sequence ID" value="NZ_JBHSBM010000059.1"/>
</dbReference>
<keyword evidence="8" id="KW-0067">ATP-binding</keyword>
<feature type="region of interest" description="Disordered" evidence="6">
    <location>
        <begin position="133"/>
        <end position="163"/>
    </location>
</feature>
<feature type="non-terminal residue" evidence="8">
    <location>
        <position position="1"/>
    </location>
</feature>
<dbReference type="Gene3D" id="3.30.565.10">
    <property type="entry name" value="Histidine kinase-like ATPase, C-terminal domain"/>
    <property type="match status" value="1"/>
</dbReference>
<dbReference type="PANTHER" id="PTHR43711">
    <property type="entry name" value="TWO-COMPONENT HISTIDINE KINASE"/>
    <property type="match status" value="1"/>
</dbReference>
<evidence type="ECO:0000256" key="3">
    <source>
        <dbReference type="ARBA" id="ARBA00022679"/>
    </source>
</evidence>
<dbReference type="InterPro" id="IPR036890">
    <property type="entry name" value="HATPase_C_sf"/>
</dbReference>
<dbReference type="Pfam" id="PF02518">
    <property type="entry name" value="HATPase_c"/>
    <property type="match status" value="1"/>
</dbReference>
<dbReference type="InterPro" id="IPR004358">
    <property type="entry name" value="Sig_transdc_His_kin-like_C"/>
</dbReference>
<keyword evidence="9" id="KW-1185">Reference proteome</keyword>
<evidence type="ECO:0000313" key="9">
    <source>
        <dbReference type="Proteomes" id="UP001595850"/>
    </source>
</evidence>
<evidence type="ECO:0000256" key="2">
    <source>
        <dbReference type="ARBA" id="ARBA00012438"/>
    </source>
</evidence>
<keyword evidence="3" id="KW-0808">Transferase</keyword>
<dbReference type="EC" id="2.7.13.3" evidence="2"/>
<accession>A0ABV8IFT8</accession>